<dbReference type="EMBL" id="CM042059">
    <property type="protein sequence ID" value="KAI3681890.1"/>
    <property type="molecule type" value="Genomic_DNA"/>
</dbReference>
<comment type="caution">
    <text evidence="1">The sequence shown here is derived from an EMBL/GenBank/DDBJ whole genome shotgun (WGS) entry which is preliminary data.</text>
</comment>
<sequence>MPDSIFTNVLCQSRPNPVQPFFANILQPTEPPDLIPSVATLHPGYRFMFPPLRTASAFLSAVPLPSRN</sequence>
<keyword evidence="2" id="KW-1185">Reference proteome</keyword>
<accession>A0ACB8Y999</accession>
<reference evidence="2" key="1">
    <citation type="journal article" date="2022" name="Mol. Ecol. Resour.">
        <title>The genomes of chicory, endive, great burdock and yacon provide insights into Asteraceae palaeo-polyploidization history and plant inulin production.</title>
        <authorList>
            <person name="Fan W."/>
            <person name="Wang S."/>
            <person name="Wang H."/>
            <person name="Wang A."/>
            <person name="Jiang F."/>
            <person name="Liu H."/>
            <person name="Zhao H."/>
            <person name="Xu D."/>
            <person name="Zhang Y."/>
        </authorList>
    </citation>
    <scope>NUCLEOTIDE SEQUENCE [LARGE SCALE GENOMIC DNA]</scope>
    <source>
        <strain evidence="2">cv. Niubang</strain>
    </source>
</reference>
<proteinExistence type="predicted"/>
<dbReference type="Proteomes" id="UP001055879">
    <property type="component" value="Linkage Group LG13"/>
</dbReference>
<evidence type="ECO:0000313" key="1">
    <source>
        <dbReference type="EMBL" id="KAI3681890.1"/>
    </source>
</evidence>
<organism evidence="1 2">
    <name type="scientific">Arctium lappa</name>
    <name type="common">Greater burdock</name>
    <name type="synonym">Lappa major</name>
    <dbReference type="NCBI Taxonomy" id="4217"/>
    <lineage>
        <taxon>Eukaryota</taxon>
        <taxon>Viridiplantae</taxon>
        <taxon>Streptophyta</taxon>
        <taxon>Embryophyta</taxon>
        <taxon>Tracheophyta</taxon>
        <taxon>Spermatophyta</taxon>
        <taxon>Magnoliopsida</taxon>
        <taxon>eudicotyledons</taxon>
        <taxon>Gunneridae</taxon>
        <taxon>Pentapetalae</taxon>
        <taxon>asterids</taxon>
        <taxon>campanulids</taxon>
        <taxon>Asterales</taxon>
        <taxon>Asteraceae</taxon>
        <taxon>Carduoideae</taxon>
        <taxon>Cardueae</taxon>
        <taxon>Arctiinae</taxon>
        <taxon>Arctium</taxon>
    </lineage>
</organism>
<protein>
    <submittedName>
        <fullName evidence="1">Uncharacterized protein</fullName>
    </submittedName>
</protein>
<evidence type="ECO:0000313" key="2">
    <source>
        <dbReference type="Proteomes" id="UP001055879"/>
    </source>
</evidence>
<gene>
    <name evidence="1" type="ORF">L6452_36696</name>
</gene>
<name>A0ACB8Y999_ARCLA</name>
<reference evidence="1 2" key="2">
    <citation type="journal article" date="2022" name="Mol. Ecol. Resour.">
        <title>The genomes of chicory, endive, great burdock and yacon provide insights into Asteraceae paleo-polyploidization history and plant inulin production.</title>
        <authorList>
            <person name="Fan W."/>
            <person name="Wang S."/>
            <person name="Wang H."/>
            <person name="Wang A."/>
            <person name="Jiang F."/>
            <person name="Liu H."/>
            <person name="Zhao H."/>
            <person name="Xu D."/>
            <person name="Zhang Y."/>
        </authorList>
    </citation>
    <scope>NUCLEOTIDE SEQUENCE [LARGE SCALE GENOMIC DNA]</scope>
    <source>
        <strain evidence="2">cv. Niubang</strain>
    </source>
</reference>